<reference evidence="7" key="2">
    <citation type="journal article" date="2014" name="ISME J.">
        <title>Microbial stratification in low pH oxic and suboxic macroscopic growths along an acid mine drainage.</title>
        <authorList>
            <person name="Mendez-Garcia C."/>
            <person name="Mesa V."/>
            <person name="Sprenger R.R."/>
            <person name="Richter M."/>
            <person name="Diez M.S."/>
            <person name="Solano J."/>
            <person name="Bargiela R."/>
            <person name="Golyshina O.V."/>
            <person name="Manteca A."/>
            <person name="Ramos J.L."/>
            <person name="Gallego J.R."/>
            <person name="Llorente I."/>
            <person name="Martins Dos Santos V.A."/>
            <person name="Jensen O.N."/>
            <person name="Pelaez A.I."/>
            <person name="Sanchez J."/>
            <person name="Ferrer M."/>
        </authorList>
    </citation>
    <scope>NUCLEOTIDE SEQUENCE</scope>
</reference>
<organism evidence="7">
    <name type="scientific">mine drainage metagenome</name>
    <dbReference type="NCBI Taxonomy" id="410659"/>
    <lineage>
        <taxon>unclassified sequences</taxon>
        <taxon>metagenomes</taxon>
        <taxon>ecological metagenomes</taxon>
    </lineage>
</organism>
<proteinExistence type="inferred from homology"/>
<comment type="caution">
    <text evidence="7">The sequence shown here is derived from an EMBL/GenBank/DDBJ whole genome shotgun (WGS) entry which is preliminary data.</text>
</comment>
<gene>
    <name evidence="7" type="ORF">B1B_10733</name>
</gene>
<evidence type="ECO:0000256" key="6">
    <source>
        <dbReference type="SAM" id="MobiDB-lite"/>
    </source>
</evidence>
<name>T1A543_9ZZZZ</name>
<evidence type="ECO:0000256" key="2">
    <source>
        <dbReference type="ARBA" id="ARBA00022555"/>
    </source>
</evidence>
<keyword evidence="3 7" id="KW-0378">Hydrolase</keyword>
<dbReference type="GO" id="GO:0000049">
    <property type="term" value="F:tRNA binding"/>
    <property type="evidence" value="ECO:0007669"/>
    <property type="project" value="UniProtKB-KW"/>
</dbReference>
<dbReference type="NCBIfam" id="TIGR00447">
    <property type="entry name" value="pth"/>
    <property type="match status" value="1"/>
</dbReference>
<dbReference type="HAMAP" id="MF_00083">
    <property type="entry name" value="Pept_tRNA_hydro_bact"/>
    <property type="match status" value="1"/>
</dbReference>
<dbReference type="PROSITE" id="PS01196">
    <property type="entry name" value="PEPT_TRNA_HYDROL_2"/>
    <property type="match status" value="1"/>
</dbReference>
<dbReference type="InterPro" id="IPR018171">
    <property type="entry name" value="Pept_tRNA_hydro_CS"/>
</dbReference>
<sequence length="214" mass="23257">MMGAGELAAIAALGNPGAEYQMTRHNVGFWVADALAARSGVRFRSERKLHGELARVTIANHPVPILKPMTYMNESGRSVGAFCAYQKLNLEGLLVIHDDLDLPLGTVRLKRGGGHGGHNGLRDIMAHIGAEFMRMRIGIGRPLPDMDAIRYVLSRASSEEESKLLESVERALGAFPLLVEKGLEAAMHSLHAPRPEPKPIAETGHLPSHPGRNR</sequence>
<dbReference type="PROSITE" id="PS01195">
    <property type="entry name" value="PEPT_TRNA_HYDROL_1"/>
    <property type="match status" value="1"/>
</dbReference>
<dbReference type="InterPro" id="IPR001328">
    <property type="entry name" value="Pept_tRNA_hydro"/>
</dbReference>
<evidence type="ECO:0000256" key="4">
    <source>
        <dbReference type="ARBA" id="ARBA00022884"/>
    </source>
</evidence>
<keyword evidence="2" id="KW-0820">tRNA-binding</keyword>
<reference evidence="7" key="1">
    <citation type="submission" date="2013-08" db="EMBL/GenBank/DDBJ databases">
        <authorList>
            <person name="Mendez C."/>
            <person name="Richter M."/>
            <person name="Ferrer M."/>
            <person name="Sanchez J."/>
        </authorList>
    </citation>
    <scope>NUCLEOTIDE SEQUENCE</scope>
</reference>
<dbReference type="InterPro" id="IPR036416">
    <property type="entry name" value="Pept_tRNA_hydro_sf"/>
</dbReference>
<evidence type="ECO:0000256" key="5">
    <source>
        <dbReference type="ARBA" id="ARBA00038063"/>
    </source>
</evidence>
<accession>T1A543</accession>
<dbReference type="EC" id="3.1.1.29" evidence="1"/>
<dbReference type="CDD" id="cd00462">
    <property type="entry name" value="PTH"/>
    <property type="match status" value="1"/>
</dbReference>
<dbReference type="GO" id="GO:0004045">
    <property type="term" value="F:peptidyl-tRNA hydrolase activity"/>
    <property type="evidence" value="ECO:0007669"/>
    <property type="project" value="UniProtKB-EC"/>
</dbReference>
<protein>
    <recommendedName>
        <fullName evidence="1">peptidyl-tRNA hydrolase</fullName>
        <ecNumber evidence="1">3.1.1.29</ecNumber>
    </recommendedName>
</protein>
<dbReference type="PANTHER" id="PTHR17224:SF1">
    <property type="entry name" value="PEPTIDYL-TRNA HYDROLASE"/>
    <property type="match status" value="1"/>
</dbReference>
<evidence type="ECO:0000256" key="1">
    <source>
        <dbReference type="ARBA" id="ARBA00013260"/>
    </source>
</evidence>
<dbReference type="Gene3D" id="3.40.50.1470">
    <property type="entry name" value="Peptidyl-tRNA hydrolase"/>
    <property type="match status" value="1"/>
</dbReference>
<comment type="similarity">
    <text evidence="5">Belongs to the PTH family.</text>
</comment>
<evidence type="ECO:0000256" key="3">
    <source>
        <dbReference type="ARBA" id="ARBA00022801"/>
    </source>
</evidence>
<keyword evidence="4" id="KW-0694">RNA-binding</keyword>
<dbReference type="PANTHER" id="PTHR17224">
    <property type="entry name" value="PEPTIDYL-TRNA HYDROLASE"/>
    <property type="match status" value="1"/>
</dbReference>
<feature type="region of interest" description="Disordered" evidence="6">
    <location>
        <begin position="191"/>
        <end position="214"/>
    </location>
</feature>
<dbReference type="FunFam" id="3.40.50.1470:FF:000001">
    <property type="entry name" value="Peptidyl-tRNA hydrolase"/>
    <property type="match status" value="1"/>
</dbReference>
<dbReference type="AlphaFoldDB" id="T1A543"/>
<evidence type="ECO:0000313" key="7">
    <source>
        <dbReference type="EMBL" id="EQD52072.1"/>
    </source>
</evidence>
<dbReference type="SUPFAM" id="SSF53178">
    <property type="entry name" value="Peptidyl-tRNA hydrolase-like"/>
    <property type="match status" value="1"/>
</dbReference>
<dbReference type="EMBL" id="AUZY01006972">
    <property type="protein sequence ID" value="EQD52072.1"/>
    <property type="molecule type" value="Genomic_DNA"/>
</dbReference>
<dbReference type="Pfam" id="PF01195">
    <property type="entry name" value="Pept_tRNA_hydro"/>
    <property type="match status" value="1"/>
</dbReference>